<evidence type="ECO:0000256" key="1">
    <source>
        <dbReference type="ARBA" id="ARBA00022527"/>
    </source>
</evidence>
<dbReference type="InterPro" id="IPR036890">
    <property type="entry name" value="HATPase_C_sf"/>
</dbReference>
<name>A0A561EJ35_9ACTN</name>
<keyword evidence="1" id="KW-0723">Serine/threonine-protein kinase</keyword>
<evidence type="ECO:0000259" key="2">
    <source>
        <dbReference type="Pfam" id="PF13581"/>
    </source>
</evidence>
<keyword evidence="4" id="KW-1185">Reference proteome</keyword>
<accession>A0A561EJ35</accession>
<feature type="domain" description="Histidine kinase/HSP90-like ATPase" evidence="2">
    <location>
        <begin position="30"/>
        <end position="141"/>
    </location>
</feature>
<keyword evidence="1" id="KW-0418">Kinase</keyword>
<dbReference type="SUPFAM" id="SSF55874">
    <property type="entry name" value="ATPase domain of HSP90 chaperone/DNA topoisomerase II/histidine kinase"/>
    <property type="match status" value="1"/>
</dbReference>
<protein>
    <submittedName>
        <fullName evidence="3">Anti-sigma regulatory factor (Ser/Thr protein kinase)</fullName>
    </submittedName>
</protein>
<dbReference type="AlphaFoldDB" id="A0A561EJ35"/>
<dbReference type="InterPro" id="IPR003594">
    <property type="entry name" value="HATPase_dom"/>
</dbReference>
<dbReference type="OrthoDB" id="3867457at2"/>
<evidence type="ECO:0000313" key="3">
    <source>
        <dbReference type="EMBL" id="TWE15618.1"/>
    </source>
</evidence>
<sequence>MILMEAVAEYRASPDRSDENGRGLSLTLPRRPSSVARARGHVRAAFGGLGLLHLIETAVLLTSELATNAVRHAHAGRTFEITVRSVADHVWVEVADQDGSPLPSTRAARLDDTGGRGLHLLDCLADRWEAESNGTGKIVRFGLSLARPS</sequence>
<dbReference type="Pfam" id="PF13581">
    <property type="entry name" value="HATPase_c_2"/>
    <property type="match status" value="1"/>
</dbReference>
<dbReference type="Gene3D" id="3.30.565.10">
    <property type="entry name" value="Histidine kinase-like ATPase, C-terminal domain"/>
    <property type="match status" value="1"/>
</dbReference>
<dbReference type="PANTHER" id="PTHR35526:SF3">
    <property type="entry name" value="ANTI-SIGMA-F FACTOR RSBW"/>
    <property type="match status" value="1"/>
</dbReference>
<dbReference type="InterPro" id="IPR050267">
    <property type="entry name" value="Anti-sigma-factor_SerPK"/>
</dbReference>
<dbReference type="GO" id="GO:0004674">
    <property type="term" value="F:protein serine/threonine kinase activity"/>
    <property type="evidence" value="ECO:0007669"/>
    <property type="project" value="UniProtKB-KW"/>
</dbReference>
<evidence type="ECO:0000313" key="4">
    <source>
        <dbReference type="Proteomes" id="UP000318416"/>
    </source>
</evidence>
<organism evidence="3 4">
    <name type="scientific">Kitasatospora atroaurantiaca</name>
    <dbReference type="NCBI Taxonomy" id="285545"/>
    <lineage>
        <taxon>Bacteria</taxon>
        <taxon>Bacillati</taxon>
        <taxon>Actinomycetota</taxon>
        <taxon>Actinomycetes</taxon>
        <taxon>Kitasatosporales</taxon>
        <taxon>Streptomycetaceae</taxon>
        <taxon>Kitasatospora</taxon>
    </lineage>
</organism>
<keyword evidence="1" id="KW-0808">Transferase</keyword>
<proteinExistence type="predicted"/>
<dbReference type="Proteomes" id="UP000318416">
    <property type="component" value="Unassembled WGS sequence"/>
</dbReference>
<dbReference type="CDD" id="cd16936">
    <property type="entry name" value="HATPase_RsbW-like"/>
    <property type="match status" value="1"/>
</dbReference>
<reference evidence="3 4" key="1">
    <citation type="submission" date="2019-06" db="EMBL/GenBank/DDBJ databases">
        <title>Sequencing the genomes of 1000 actinobacteria strains.</title>
        <authorList>
            <person name="Klenk H.-P."/>
        </authorList>
    </citation>
    <scope>NUCLEOTIDE SEQUENCE [LARGE SCALE GENOMIC DNA]</scope>
    <source>
        <strain evidence="3 4">DSM 41649</strain>
    </source>
</reference>
<dbReference type="EMBL" id="VIVR01000001">
    <property type="protein sequence ID" value="TWE15618.1"/>
    <property type="molecule type" value="Genomic_DNA"/>
</dbReference>
<gene>
    <name evidence="3" type="ORF">FB465_0536</name>
</gene>
<dbReference type="PANTHER" id="PTHR35526">
    <property type="entry name" value="ANTI-SIGMA-F FACTOR RSBW-RELATED"/>
    <property type="match status" value="1"/>
</dbReference>
<comment type="caution">
    <text evidence="3">The sequence shown here is derived from an EMBL/GenBank/DDBJ whole genome shotgun (WGS) entry which is preliminary data.</text>
</comment>